<sequence length="497" mass="54984">MKPFLVLCLFLAACAPARLERLSDRNNRSSFVSTDLARAFDGADDEAASRSLGKWIARNARGGAADSVPGYHVTWHPGGPGIFAPDYFDRIEPASRYEVNGLKHHRVDGIGVALAGFRENRGRTAVEKWYPPEGITRAVTAVAIPGPSRNGVRSVEIRLIDRMRTETFGKNRATLATDFTVPFTTLLEKTGPLQTSGFTSMVRMKSGRDPGFALMEPYDPSRTPLILIHGLFSTPLAWAELTNELWAVPAVRRRYQVWHYLYPTNPPALYSARVMRGQLDELRHFLDPDGSDPAMKRSVVVSHSMGGLLAKTLAVEPKDAFWDAVFTRPLSSLDVTPAEHKTLEEAFYWKPRGNVDRIIFCSVPFRGSKLASSWIGKVGGRLVAPSPKFQDFFRQVEKKNPGMLQPDYASLTKGRVSSVTALAPHQRSMEILDQLPLTRGTSAHIITGSMDWIVHRSSATVADAESNIEVPAGHGSFHHPKAVDEILRILELPDARP</sequence>
<dbReference type="InterPro" id="IPR029058">
    <property type="entry name" value="AB_hydrolase_fold"/>
</dbReference>
<dbReference type="Pfam" id="PF12697">
    <property type="entry name" value="Abhydrolase_6"/>
    <property type="match status" value="1"/>
</dbReference>
<feature type="domain" description="AB hydrolase-1" evidence="1">
    <location>
        <begin position="225"/>
        <end position="483"/>
    </location>
</feature>
<proteinExistence type="predicted"/>
<dbReference type="RefSeq" id="WP_200350499.1">
    <property type="nucleotide sequence ID" value="NZ_BAABHZ010000008.1"/>
</dbReference>
<evidence type="ECO:0000313" key="2">
    <source>
        <dbReference type="EMBL" id="MBK1815535.1"/>
    </source>
</evidence>
<evidence type="ECO:0000259" key="1">
    <source>
        <dbReference type="Pfam" id="PF12697"/>
    </source>
</evidence>
<accession>A0A934R4X2</accession>
<dbReference type="Gene3D" id="3.40.50.1820">
    <property type="entry name" value="alpha/beta hydrolase"/>
    <property type="match status" value="1"/>
</dbReference>
<keyword evidence="2" id="KW-0378">Hydrolase</keyword>
<dbReference type="EMBL" id="JAENIK010000009">
    <property type="protein sequence ID" value="MBK1815535.1"/>
    <property type="molecule type" value="Genomic_DNA"/>
</dbReference>
<gene>
    <name evidence="2" type="ORF">JIN84_07910</name>
</gene>
<reference evidence="2" key="1">
    <citation type="submission" date="2021-01" db="EMBL/GenBank/DDBJ databases">
        <title>Modified the classification status of verrucomicrobia.</title>
        <authorList>
            <person name="Feng X."/>
        </authorList>
    </citation>
    <scope>NUCLEOTIDE SEQUENCE</scope>
    <source>
        <strain evidence="2">JCM 18052</strain>
    </source>
</reference>
<dbReference type="Proteomes" id="UP000600139">
    <property type="component" value="Unassembled WGS sequence"/>
</dbReference>
<dbReference type="GO" id="GO:0016787">
    <property type="term" value="F:hydrolase activity"/>
    <property type="evidence" value="ECO:0007669"/>
    <property type="project" value="UniProtKB-KW"/>
</dbReference>
<dbReference type="InterPro" id="IPR000073">
    <property type="entry name" value="AB_hydrolase_1"/>
</dbReference>
<name>A0A934R4X2_9BACT</name>
<comment type="caution">
    <text evidence="2">The sequence shown here is derived from an EMBL/GenBank/DDBJ whole genome shotgun (WGS) entry which is preliminary data.</text>
</comment>
<dbReference type="SUPFAM" id="SSF53474">
    <property type="entry name" value="alpha/beta-Hydrolases"/>
    <property type="match status" value="1"/>
</dbReference>
<organism evidence="2 3">
    <name type="scientific">Luteolibacter yonseiensis</name>
    <dbReference type="NCBI Taxonomy" id="1144680"/>
    <lineage>
        <taxon>Bacteria</taxon>
        <taxon>Pseudomonadati</taxon>
        <taxon>Verrucomicrobiota</taxon>
        <taxon>Verrucomicrobiia</taxon>
        <taxon>Verrucomicrobiales</taxon>
        <taxon>Verrucomicrobiaceae</taxon>
        <taxon>Luteolibacter</taxon>
    </lineage>
</organism>
<evidence type="ECO:0000313" key="3">
    <source>
        <dbReference type="Proteomes" id="UP000600139"/>
    </source>
</evidence>
<dbReference type="AlphaFoldDB" id="A0A934R4X2"/>
<keyword evidence="3" id="KW-1185">Reference proteome</keyword>
<protein>
    <submittedName>
        <fullName evidence="2">Alpha/beta hydrolase</fullName>
    </submittedName>
</protein>